<accession>A0A927K623</accession>
<reference evidence="7" key="1">
    <citation type="submission" date="2020-09" db="EMBL/GenBank/DDBJ databases">
        <title>Nocardioides sp. strain MJB4 16S ribosomal RNA gene Genome sequencing and assembly.</title>
        <authorList>
            <person name="Kim I."/>
        </authorList>
    </citation>
    <scope>NUCLEOTIDE SEQUENCE</scope>
    <source>
        <strain evidence="7">MJB4</strain>
    </source>
</reference>
<dbReference type="AlphaFoldDB" id="A0A927K623"/>
<comment type="similarity">
    <text evidence="2">Belongs to the NADH dehydrogenase family.</text>
</comment>
<dbReference type="EMBL" id="JACYXZ010000002">
    <property type="protein sequence ID" value="MBD8869795.1"/>
    <property type="molecule type" value="Genomic_DNA"/>
</dbReference>
<evidence type="ECO:0000256" key="3">
    <source>
        <dbReference type="ARBA" id="ARBA00022630"/>
    </source>
</evidence>
<dbReference type="Gene3D" id="3.50.50.100">
    <property type="match status" value="1"/>
</dbReference>
<dbReference type="PANTHER" id="PTHR42913">
    <property type="entry name" value="APOPTOSIS-INDUCING FACTOR 1"/>
    <property type="match status" value="1"/>
</dbReference>
<keyword evidence="8" id="KW-1185">Reference proteome</keyword>
<comment type="cofactor">
    <cofactor evidence="1">
        <name>FAD</name>
        <dbReference type="ChEBI" id="CHEBI:57692"/>
    </cofactor>
</comment>
<keyword evidence="5" id="KW-0560">Oxidoreductase</keyword>
<evidence type="ECO:0000256" key="4">
    <source>
        <dbReference type="ARBA" id="ARBA00022827"/>
    </source>
</evidence>
<comment type="caution">
    <text evidence="7">The sequence shown here is derived from an EMBL/GenBank/DDBJ whole genome shotgun (WGS) entry which is preliminary data.</text>
</comment>
<evidence type="ECO:0000256" key="2">
    <source>
        <dbReference type="ARBA" id="ARBA00005272"/>
    </source>
</evidence>
<dbReference type="Pfam" id="PF07992">
    <property type="entry name" value="Pyr_redox_2"/>
    <property type="match status" value="1"/>
</dbReference>
<dbReference type="Proteomes" id="UP000616839">
    <property type="component" value="Unassembled WGS sequence"/>
</dbReference>
<dbReference type="GO" id="GO:0003955">
    <property type="term" value="F:NAD(P)H dehydrogenase (quinone) activity"/>
    <property type="evidence" value="ECO:0007669"/>
    <property type="project" value="TreeGrafter"/>
</dbReference>
<keyword evidence="4" id="KW-0274">FAD</keyword>
<dbReference type="PRINTS" id="PR00368">
    <property type="entry name" value="FADPNR"/>
</dbReference>
<dbReference type="InterPro" id="IPR023753">
    <property type="entry name" value="FAD/NAD-binding_dom"/>
</dbReference>
<dbReference type="RefSeq" id="WP_192142717.1">
    <property type="nucleotide sequence ID" value="NZ_JACYXZ010000002.1"/>
</dbReference>
<evidence type="ECO:0000256" key="5">
    <source>
        <dbReference type="ARBA" id="ARBA00023002"/>
    </source>
</evidence>
<evidence type="ECO:0000313" key="7">
    <source>
        <dbReference type="EMBL" id="MBD8869795.1"/>
    </source>
</evidence>
<dbReference type="InterPro" id="IPR051169">
    <property type="entry name" value="NADH-Q_oxidoreductase"/>
</dbReference>
<evidence type="ECO:0000313" key="8">
    <source>
        <dbReference type="Proteomes" id="UP000616839"/>
    </source>
</evidence>
<dbReference type="GO" id="GO:0019646">
    <property type="term" value="P:aerobic electron transport chain"/>
    <property type="evidence" value="ECO:0007669"/>
    <property type="project" value="TreeGrafter"/>
</dbReference>
<name>A0A927K623_9ACTN</name>
<sequence>MDLLLVGAGHAHLYVVKHAAELLAAGYRVTLLSPRTFHYSGVASAAAAGELPADTGRIDVAALAGHAGVEHHDGVLADLDLETRTARAGDGTELTYDVISLNIGSVVAPPDMTVDDAVLRVKPLSALESLGAHLADPRLRGAARVTVVGGGSSGVELAAQLACHPAVSQVRLVEAGRRLTPELPEGAGRRLERLMGKRGVEVRTGCAITHLGERVARRTDGSELDHDLAILATGLAAPPLVEELDLGSRNGIPVRATLLHRAHDDLYAAGDCAHFLPRRLPRVGVHGVRQGPVLHASLLARRAGDPLPTYQPQAKALAVLDLGQGLGLAARGDRWWLGRSALWLKRRIDRRWLARYRTT</sequence>
<evidence type="ECO:0000259" key="6">
    <source>
        <dbReference type="Pfam" id="PF07992"/>
    </source>
</evidence>
<evidence type="ECO:0000256" key="1">
    <source>
        <dbReference type="ARBA" id="ARBA00001974"/>
    </source>
</evidence>
<gene>
    <name evidence="7" type="ORF">IE331_09185</name>
</gene>
<dbReference type="PRINTS" id="PR00411">
    <property type="entry name" value="PNDRDTASEI"/>
</dbReference>
<dbReference type="PANTHER" id="PTHR42913:SF9">
    <property type="entry name" value="SLR1591 PROTEIN"/>
    <property type="match status" value="1"/>
</dbReference>
<organism evidence="7 8">
    <name type="scientific">Nocardioides donggukensis</name>
    <dbReference type="NCBI Taxonomy" id="2774019"/>
    <lineage>
        <taxon>Bacteria</taxon>
        <taxon>Bacillati</taxon>
        <taxon>Actinomycetota</taxon>
        <taxon>Actinomycetes</taxon>
        <taxon>Propionibacteriales</taxon>
        <taxon>Nocardioidaceae</taxon>
        <taxon>Nocardioides</taxon>
    </lineage>
</organism>
<protein>
    <submittedName>
        <fullName evidence="7">FAD-dependent oxidoreductase</fullName>
    </submittedName>
</protein>
<feature type="domain" description="FAD/NAD(P)-binding" evidence="6">
    <location>
        <begin position="1"/>
        <end position="290"/>
    </location>
</feature>
<keyword evidence="3" id="KW-0285">Flavoprotein</keyword>
<proteinExistence type="inferred from homology"/>
<dbReference type="InterPro" id="IPR036188">
    <property type="entry name" value="FAD/NAD-bd_sf"/>
</dbReference>
<dbReference type="SUPFAM" id="SSF51905">
    <property type="entry name" value="FAD/NAD(P)-binding domain"/>
    <property type="match status" value="1"/>
</dbReference>